<evidence type="ECO:0000313" key="5">
    <source>
        <dbReference type="EMBL" id="GAQ45851.1"/>
    </source>
</evidence>
<dbReference type="VEuPathDB" id="FungiDB:M747DRAFT_324091"/>
<keyword evidence="2" id="KW-0804">Transcription</keyword>
<dbReference type="PANTHER" id="PTHR46910:SF13">
    <property type="entry name" value="SPECIFIC TRANSCRIPTION FACTOR, PUTATIVE (AFU_ORTHOLOGUE AFUA_4G06190)-RELATED"/>
    <property type="match status" value="1"/>
</dbReference>
<dbReference type="OrthoDB" id="2129491at2759"/>
<dbReference type="InterPro" id="IPR050987">
    <property type="entry name" value="AtrR-like"/>
</dbReference>
<keyword evidence="3" id="KW-0539">Nucleus</keyword>
<keyword evidence="1" id="KW-0805">Transcription regulation</keyword>
<dbReference type="PANTHER" id="PTHR46910">
    <property type="entry name" value="TRANSCRIPTION FACTOR PDR1"/>
    <property type="match status" value="1"/>
</dbReference>
<dbReference type="VEuPathDB" id="FungiDB:ATCC64974_6920"/>
<sequence length="757" mass="84075">MQGQRAQRGPRGKYARLICRGCRARKIKCVLACPVASLGPLGTPQPPATCCERCRNLDLECIVESNPLGRPAAKRANRGNVASKSPQPDTSNSPRPSPQQDEKAAKLSDSIQQYLFSGAILDDHSMLQELPDATESTSDADRLYHAMANTSTFIAGVLAKDASFGSTIQLVSSWSLSLTDTVSHDLAATLDNLLAWHRLFVIGTPSLLHLRERLFSTDLNTNNVATKLLFAVLCLAACESSKNVRRQNGSLRDTLLQAVSSYGQDFIFSPPTHIDSVAVCRFLSAFKPTALATSKRVASHSIKAELYLTIAYRVAERLRLLPEPGATPFLDTTAIDSVVVERELVLSIQGLEITAEEFLMGDFLTMTLPDFRQVLQRMQPHIDSYQMFLETHSCSPVIIFHIKWITATYMQIEAMANTKQSWMNPSRLFIVVEEGEKKCLAEINSSYQLLSEATKCEQGNEVIIMSSLLELRFHAVIAKVFGLGLFYICVWKARMEKDRPRKSTDIHPGEASQMGNTVINSMMATPDFESDSHFFNFLRHFGGRYPDKLQGILAKFMECAAMKHGGIDYIAPVRPIVIEVVNLCKNIVENNLIRFKGSGRLHPNFDKQLDLFKQCADALVAMVSQSGNSPEVAFRSGCMYIASSKMLNGLQDLMYTLKQQSCIVRECDGAMGVMNIPVNTTENSAIPNVQFSSFEAWNMWPYPDTMDSAPQPFDNFDWGQLSTTIWQSDPMTDLPNTAISLPGTTAEFESNVPPFHK</sequence>
<dbReference type="VEuPathDB" id="FungiDB:ASPNIDRAFT2_1079815"/>
<gene>
    <name evidence="5" type="ORF">ABL_08512</name>
</gene>
<dbReference type="EMBL" id="BCMY01000018">
    <property type="protein sequence ID" value="GAQ45851.1"/>
    <property type="molecule type" value="Genomic_DNA"/>
</dbReference>
<proteinExistence type="predicted"/>
<reference evidence="6" key="1">
    <citation type="journal article" date="2016" name="Genome Announc.">
        <title>Draft genome sequence of Aspergillus niger strain An76.</title>
        <authorList>
            <person name="Gong W."/>
            <person name="Cheng Z."/>
            <person name="Zhang H."/>
            <person name="Liu L."/>
            <person name="Gao P."/>
            <person name="Wang L."/>
        </authorList>
    </citation>
    <scope>NUCLEOTIDE SEQUENCE [LARGE SCALE GENOMIC DNA]</scope>
    <source>
        <strain evidence="6">An76</strain>
    </source>
</reference>
<evidence type="ECO:0000256" key="1">
    <source>
        <dbReference type="ARBA" id="ARBA00023015"/>
    </source>
</evidence>
<feature type="region of interest" description="Disordered" evidence="4">
    <location>
        <begin position="72"/>
        <end position="104"/>
    </location>
</feature>
<evidence type="ECO:0000313" key="6">
    <source>
        <dbReference type="Proteomes" id="UP000068243"/>
    </source>
</evidence>
<dbReference type="InterPro" id="IPR001138">
    <property type="entry name" value="Zn2Cys6_DnaBD"/>
</dbReference>
<dbReference type="AlphaFoldDB" id="A0A100IRL9"/>
<evidence type="ECO:0000256" key="2">
    <source>
        <dbReference type="ARBA" id="ARBA00023163"/>
    </source>
</evidence>
<protein>
    <submittedName>
        <fullName evidence="5">Similar to An09g01310</fullName>
    </submittedName>
</protein>
<comment type="caution">
    <text evidence="5">The sequence shown here is derived from an EMBL/GenBank/DDBJ whole genome shotgun (WGS) entry which is preliminary data.</text>
</comment>
<name>A0A100IRL9_ASPNG</name>
<dbReference type="VEuPathDB" id="FungiDB:An09g01310"/>
<organism evidence="5 6">
    <name type="scientific">Aspergillus niger</name>
    <dbReference type="NCBI Taxonomy" id="5061"/>
    <lineage>
        <taxon>Eukaryota</taxon>
        <taxon>Fungi</taxon>
        <taxon>Dikarya</taxon>
        <taxon>Ascomycota</taxon>
        <taxon>Pezizomycotina</taxon>
        <taxon>Eurotiomycetes</taxon>
        <taxon>Eurotiomycetidae</taxon>
        <taxon>Eurotiales</taxon>
        <taxon>Aspergillaceae</taxon>
        <taxon>Aspergillus</taxon>
        <taxon>Aspergillus subgen. Circumdati</taxon>
    </lineage>
</organism>
<feature type="compositionally biased region" description="Polar residues" evidence="4">
    <location>
        <begin position="80"/>
        <end position="94"/>
    </location>
</feature>
<dbReference type="CDD" id="cd00067">
    <property type="entry name" value="GAL4"/>
    <property type="match status" value="1"/>
</dbReference>
<dbReference type="Proteomes" id="UP000068243">
    <property type="component" value="Unassembled WGS sequence"/>
</dbReference>
<evidence type="ECO:0000256" key="4">
    <source>
        <dbReference type="SAM" id="MobiDB-lite"/>
    </source>
</evidence>
<dbReference type="GO" id="GO:0000981">
    <property type="term" value="F:DNA-binding transcription factor activity, RNA polymerase II-specific"/>
    <property type="evidence" value="ECO:0007669"/>
    <property type="project" value="InterPro"/>
</dbReference>
<dbReference type="GO" id="GO:0008270">
    <property type="term" value="F:zinc ion binding"/>
    <property type="evidence" value="ECO:0007669"/>
    <property type="project" value="InterPro"/>
</dbReference>
<evidence type="ECO:0000256" key="3">
    <source>
        <dbReference type="ARBA" id="ARBA00023242"/>
    </source>
</evidence>
<dbReference type="OMA" id="QRMQPHI"/>
<accession>A0A100IRL9</accession>